<name>A0A8J3FB17_9ACTN</name>
<evidence type="ECO:0000313" key="3">
    <source>
        <dbReference type="EMBL" id="GGJ94647.1"/>
    </source>
</evidence>
<dbReference type="CDD" id="cd05009">
    <property type="entry name" value="SIS_GlmS_GlmD_2"/>
    <property type="match status" value="1"/>
</dbReference>
<dbReference type="EMBL" id="BMQB01000005">
    <property type="protein sequence ID" value="GGJ94647.1"/>
    <property type="molecule type" value="Genomic_DNA"/>
</dbReference>
<dbReference type="InterPro" id="IPR035490">
    <property type="entry name" value="GlmS/FrlB_SIS"/>
</dbReference>
<gene>
    <name evidence="3" type="primary">glmD</name>
    <name evidence="3" type="ORF">GCM10010123_25590</name>
</gene>
<evidence type="ECO:0000259" key="2">
    <source>
        <dbReference type="PROSITE" id="PS51464"/>
    </source>
</evidence>
<organism evidence="3 4">
    <name type="scientific">Pilimelia anulata</name>
    <dbReference type="NCBI Taxonomy" id="53371"/>
    <lineage>
        <taxon>Bacteria</taxon>
        <taxon>Bacillati</taxon>
        <taxon>Actinomycetota</taxon>
        <taxon>Actinomycetes</taxon>
        <taxon>Micromonosporales</taxon>
        <taxon>Micromonosporaceae</taxon>
        <taxon>Pilimelia</taxon>
    </lineage>
</organism>
<proteinExistence type="predicted"/>
<dbReference type="SUPFAM" id="SSF53697">
    <property type="entry name" value="SIS domain"/>
    <property type="match status" value="1"/>
</dbReference>
<reference evidence="3" key="1">
    <citation type="journal article" date="2014" name="Int. J. Syst. Evol. Microbiol.">
        <title>Complete genome sequence of Corynebacterium casei LMG S-19264T (=DSM 44701T), isolated from a smear-ripened cheese.</title>
        <authorList>
            <consortium name="US DOE Joint Genome Institute (JGI-PGF)"/>
            <person name="Walter F."/>
            <person name="Albersmeier A."/>
            <person name="Kalinowski J."/>
            <person name="Ruckert C."/>
        </authorList>
    </citation>
    <scope>NUCLEOTIDE SEQUENCE</scope>
    <source>
        <strain evidence="3">JCM 3090</strain>
    </source>
</reference>
<dbReference type="InterPro" id="IPR046348">
    <property type="entry name" value="SIS_dom_sf"/>
</dbReference>
<dbReference type="PANTHER" id="PTHR10937:SF8">
    <property type="entry name" value="AMINOTRANSFERASE-RELATED"/>
    <property type="match status" value="1"/>
</dbReference>
<protein>
    <submittedName>
        <fullName evidence="3">Glucosamine-6-phosphate deaminase</fullName>
    </submittedName>
</protein>
<dbReference type="GO" id="GO:0097367">
    <property type="term" value="F:carbohydrate derivative binding"/>
    <property type="evidence" value="ECO:0007669"/>
    <property type="project" value="InterPro"/>
</dbReference>
<dbReference type="PANTHER" id="PTHR10937">
    <property type="entry name" value="GLUCOSAMINE--FRUCTOSE-6-PHOSPHATE AMINOTRANSFERASE, ISOMERIZING"/>
    <property type="match status" value="1"/>
</dbReference>
<feature type="domain" description="SIS" evidence="2">
    <location>
        <begin position="193"/>
        <end position="319"/>
    </location>
</feature>
<keyword evidence="4" id="KW-1185">Reference proteome</keyword>
<dbReference type="InterPro" id="IPR001347">
    <property type="entry name" value="SIS_dom"/>
</dbReference>
<dbReference type="GO" id="GO:1901135">
    <property type="term" value="P:carbohydrate derivative metabolic process"/>
    <property type="evidence" value="ECO:0007669"/>
    <property type="project" value="InterPro"/>
</dbReference>
<evidence type="ECO:0000256" key="1">
    <source>
        <dbReference type="ARBA" id="ARBA00022737"/>
    </source>
</evidence>
<dbReference type="InterPro" id="IPR035466">
    <property type="entry name" value="GlmS/AgaS_SIS"/>
</dbReference>
<keyword evidence="1" id="KW-0677">Repeat</keyword>
<dbReference type="PROSITE" id="PS51464">
    <property type="entry name" value="SIS"/>
    <property type="match status" value="2"/>
</dbReference>
<dbReference type="Pfam" id="PF01380">
    <property type="entry name" value="SIS"/>
    <property type="match status" value="2"/>
</dbReference>
<accession>A0A8J3FB17</accession>
<evidence type="ECO:0000313" key="4">
    <source>
        <dbReference type="Proteomes" id="UP000649739"/>
    </source>
</evidence>
<dbReference type="CDD" id="cd05008">
    <property type="entry name" value="SIS_GlmS_GlmD_1"/>
    <property type="match status" value="1"/>
</dbReference>
<dbReference type="Proteomes" id="UP000649739">
    <property type="component" value="Unassembled WGS sequence"/>
</dbReference>
<dbReference type="AlphaFoldDB" id="A0A8J3FB17"/>
<feature type="domain" description="SIS" evidence="2">
    <location>
        <begin position="33"/>
        <end position="175"/>
    </location>
</feature>
<comment type="caution">
    <text evidence="3">The sequence shown here is derived from an EMBL/GenBank/DDBJ whole genome shotgun (WGS) entry which is preliminary data.</text>
</comment>
<sequence length="329" mass="33871">MTAAPGALMAAEIAEQPAALARLLAAAGEVREVAAAVSRRRPRFVLLAARGSSDHAALYAKYLAEIRLALPAGLASPSVTTLYGARQDLADVLFVAVSQSGGSPDLVDSTDAARRSGALTVAVTNDPGSPLAGVAELVVPLHAGEERAVAATKTYTAELLALYLLLGGPDAPRRAAALPDAARRALDESPAAGADRYRYADRLIIVGRGYSYPTAREGALKLMETSYLAAQAFSAADLAHGPVAMADAAVPVIAVVPGGPAAASVGELVARLRAGGTDVLTLRAADGVADELRPVLEILPLQRLAWKLALDRGGDPDRPRGLAKVTRTR</sequence>
<dbReference type="Gene3D" id="3.40.50.10490">
    <property type="entry name" value="Glucose-6-phosphate isomerase like protein, domain 1"/>
    <property type="match status" value="2"/>
</dbReference>
<reference evidence="3" key="2">
    <citation type="submission" date="2020-09" db="EMBL/GenBank/DDBJ databases">
        <authorList>
            <person name="Sun Q."/>
            <person name="Ohkuma M."/>
        </authorList>
    </citation>
    <scope>NUCLEOTIDE SEQUENCE</scope>
    <source>
        <strain evidence="3">JCM 3090</strain>
    </source>
</reference>